<dbReference type="EMBL" id="AGNL01045502">
    <property type="protein sequence ID" value="EJK48725.1"/>
    <property type="molecule type" value="Genomic_DNA"/>
</dbReference>
<reference evidence="2 3" key="1">
    <citation type="journal article" date="2012" name="Genome Biol.">
        <title>Genome and low-iron response of an oceanic diatom adapted to chronic iron limitation.</title>
        <authorList>
            <person name="Lommer M."/>
            <person name="Specht M."/>
            <person name="Roy A.S."/>
            <person name="Kraemer L."/>
            <person name="Andreson R."/>
            <person name="Gutowska M.A."/>
            <person name="Wolf J."/>
            <person name="Bergner S.V."/>
            <person name="Schilhabel M.B."/>
            <person name="Klostermeier U.C."/>
            <person name="Beiko R.G."/>
            <person name="Rosenstiel P."/>
            <person name="Hippler M."/>
            <person name="Laroche J."/>
        </authorList>
    </citation>
    <scope>NUCLEOTIDE SEQUENCE [LARGE SCALE GENOMIC DNA]</scope>
    <source>
        <strain evidence="2 3">CCMP1005</strain>
    </source>
</reference>
<name>K0R788_THAOC</name>
<proteinExistence type="predicted"/>
<gene>
    <name evidence="2" type="ORF">THAOC_32451</name>
</gene>
<dbReference type="AlphaFoldDB" id="K0R788"/>
<dbReference type="Proteomes" id="UP000266841">
    <property type="component" value="Unassembled WGS sequence"/>
</dbReference>
<evidence type="ECO:0000313" key="3">
    <source>
        <dbReference type="Proteomes" id="UP000266841"/>
    </source>
</evidence>
<accession>K0R788</accession>
<protein>
    <submittedName>
        <fullName evidence="2">Uncharacterized protein</fullName>
    </submittedName>
</protein>
<keyword evidence="3" id="KW-1185">Reference proteome</keyword>
<evidence type="ECO:0000313" key="2">
    <source>
        <dbReference type="EMBL" id="EJK48725.1"/>
    </source>
</evidence>
<evidence type="ECO:0000256" key="1">
    <source>
        <dbReference type="SAM" id="MobiDB-lite"/>
    </source>
</evidence>
<comment type="caution">
    <text evidence="2">The sequence shown here is derived from an EMBL/GenBank/DDBJ whole genome shotgun (WGS) entry which is preliminary data.</text>
</comment>
<feature type="non-terminal residue" evidence="2">
    <location>
        <position position="79"/>
    </location>
</feature>
<organism evidence="2 3">
    <name type="scientific">Thalassiosira oceanica</name>
    <name type="common">Marine diatom</name>
    <dbReference type="NCBI Taxonomy" id="159749"/>
    <lineage>
        <taxon>Eukaryota</taxon>
        <taxon>Sar</taxon>
        <taxon>Stramenopiles</taxon>
        <taxon>Ochrophyta</taxon>
        <taxon>Bacillariophyta</taxon>
        <taxon>Coscinodiscophyceae</taxon>
        <taxon>Thalassiosirophycidae</taxon>
        <taxon>Thalassiosirales</taxon>
        <taxon>Thalassiosiraceae</taxon>
        <taxon>Thalassiosira</taxon>
    </lineage>
</organism>
<feature type="region of interest" description="Disordered" evidence="1">
    <location>
        <begin position="20"/>
        <end position="53"/>
    </location>
</feature>
<sequence length="79" mass="9107">METAGGSFARRCDIVYAGARPRRRPASLDRHRDPEDEQTAAAAAARHRDPEDKQWNECDWFCKQESGEEETEKSLQDRN</sequence>